<dbReference type="PANTHER" id="PTHR37314:SF4">
    <property type="entry name" value="UPF0700 TRANSMEMBRANE PROTEIN YOAK"/>
    <property type="match status" value="1"/>
</dbReference>
<feature type="transmembrane region" description="Helical" evidence="1">
    <location>
        <begin position="72"/>
        <end position="92"/>
    </location>
</feature>
<dbReference type="EMBL" id="CP040899">
    <property type="protein sequence ID" value="QDB79331.1"/>
    <property type="molecule type" value="Genomic_DNA"/>
</dbReference>
<evidence type="ECO:0000313" key="3">
    <source>
        <dbReference type="Proteomes" id="UP000313948"/>
    </source>
</evidence>
<feature type="transmembrane region" description="Helical" evidence="1">
    <location>
        <begin position="20"/>
        <end position="41"/>
    </location>
</feature>
<gene>
    <name evidence="2" type="ORF">FE251_08085</name>
</gene>
<accession>A0ABX5VNS2</accession>
<protein>
    <submittedName>
        <fullName evidence="2">DUF1275 domain-containing protein</fullName>
    </submittedName>
</protein>
<dbReference type="Pfam" id="PF06912">
    <property type="entry name" value="DUF1275"/>
    <property type="match status" value="1"/>
</dbReference>
<proteinExistence type="predicted"/>
<keyword evidence="1" id="KW-0812">Transmembrane</keyword>
<dbReference type="InterPro" id="IPR010699">
    <property type="entry name" value="DUF1275"/>
</dbReference>
<reference evidence="2 3" key="1">
    <citation type="submission" date="2019-05" db="EMBL/GenBank/DDBJ databases">
        <title>Georgenia *** sp. nov., and Georgenia *** sp. nov., isolated from the intestinal contents of plateau pika (Ochotona curzoniae) in the Qinghai-Tibet plateau of China.</title>
        <authorList>
            <person name="Tian Z."/>
        </authorList>
    </citation>
    <scope>NUCLEOTIDE SEQUENCE [LARGE SCALE GENOMIC DNA]</scope>
    <source>
        <strain evidence="2 3">Z294</strain>
    </source>
</reference>
<keyword evidence="3" id="KW-1185">Reference proteome</keyword>
<dbReference type="PANTHER" id="PTHR37314">
    <property type="entry name" value="SLR0142 PROTEIN"/>
    <property type="match status" value="1"/>
</dbReference>
<dbReference type="Proteomes" id="UP000313948">
    <property type="component" value="Chromosome"/>
</dbReference>
<keyword evidence="1" id="KW-1133">Transmembrane helix</keyword>
<sequence length="250" mass="24881">MGGSGGSGSHREQPVAESTRALVVTGLLLLTCASGVVDALCYFSLDQVFAGNMTGNVLFLGFALVGEAGNPVNNGIAVLGFLVGATAAGRLVPHGRRDVVPTSTLWTLAGGTTFAALLCGAWVLAGDLGTGGTLAVSALLSVVMGSQLNAVKPIGNANITTVVVTGTLGNLARDSRLAGAPPDVHSNWVDRSLAVVALALGAAAGAALDRRVSPAAALGLAVVLMLAGAAVLLVVRRRQLTARRAALQAG</sequence>
<evidence type="ECO:0000256" key="1">
    <source>
        <dbReference type="SAM" id="Phobius"/>
    </source>
</evidence>
<feature type="transmembrane region" description="Helical" evidence="1">
    <location>
        <begin position="214"/>
        <end position="235"/>
    </location>
</feature>
<organism evidence="2 3">
    <name type="scientific">Georgenia wutianyii</name>
    <dbReference type="NCBI Taxonomy" id="2585135"/>
    <lineage>
        <taxon>Bacteria</taxon>
        <taxon>Bacillati</taxon>
        <taxon>Actinomycetota</taxon>
        <taxon>Actinomycetes</taxon>
        <taxon>Micrococcales</taxon>
        <taxon>Bogoriellaceae</taxon>
        <taxon>Georgenia</taxon>
    </lineage>
</organism>
<evidence type="ECO:0000313" key="2">
    <source>
        <dbReference type="EMBL" id="QDB79331.1"/>
    </source>
</evidence>
<feature type="transmembrane region" description="Helical" evidence="1">
    <location>
        <begin position="104"/>
        <end position="125"/>
    </location>
</feature>
<name>A0ABX5VNS2_9MICO</name>
<keyword evidence="1" id="KW-0472">Membrane</keyword>